<dbReference type="Proteomes" id="UP001165565">
    <property type="component" value="Unassembled WGS sequence"/>
</dbReference>
<reference evidence="1" key="1">
    <citation type="submission" date="2022-06" db="EMBL/GenBank/DDBJ databases">
        <title>Sphingomonas sp. nov. isolated from rhizosphere soil of tomato.</title>
        <authorList>
            <person name="Dong H."/>
            <person name="Gao R."/>
        </authorList>
    </citation>
    <scope>NUCLEOTIDE SEQUENCE</scope>
    <source>
        <strain evidence="1">MMSM24</strain>
    </source>
</reference>
<name>A0AA41ZEB0_9SPHN</name>
<dbReference type="InterPro" id="IPR036388">
    <property type="entry name" value="WH-like_DNA-bd_sf"/>
</dbReference>
<evidence type="ECO:0000313" key="2">
    <source>
        <dbReference type="Proteomes" id="UP001165565"/>
    </source>
</evidence>
<protein>
    <submittedName>
        <fullName evidence="1">MarR family winged helix-turn-helix transcriptional regulator</fullName>
    </submittedName>
</protein>
<keyword evidence="2" id="KW-1185">Reference proteome</keyword>
<dbReference type="Gene3D" id="1.10.10.10">
    <property type="entry name" value="Winged helix-like DNA-binding domain superfamily/Winged helix DNA-binding domain"/>
    <property type="match status" value="1"/>
</dbReference>
<dbReference type="InterPro" id="IPR036390">
    <property type="entry name" value="WH_DNA-bd_sf"/>
</dbReference>
<sequence length="108" mass="12224">MLSIRRRRETVFPDLDVGDLAWNLLLDLYIHHGVERRVSITALCATAGAPTSTALRHVNALIDSGIFTREPDPLDRRRAFVRLAPQVIAALDQFLSDQFQRAQTTLRD</sequence>
<organism evidence="1 2">
    <name type="scientific">Sphingomonas lycopersici</name>
    <dbReference type="NCBI Taxonomy" id="2951807"/>
    <lineage>
        <taxon>Bacteria</taxon>
        <taxon>Pseudomonadati</taxon>
        <taxon>Pseudomonadota</taxon>
        <taxon>Alphaproteobacteria</taxon>
        <taxon>Sphingomonadales</taxon>
        <taxon>Sphingomonadaceae</taxon>
        <taxon>Sphingomonas</taxon>
    </lineage>
</organism>
<proteinExistence type="predicted"/>
<accession>A0AA41ZEB0</accession>
<evidence type="ECO:0000313" key="1">
    <source>
        <dbReference type="EMBL" id="MCW6534148.1"/>
    </source>
</evidence>
<dbReference type="SUPFAM" id="SSF46785">
    <property type="entry name" value="Winged helix' DNA-binding domain"/>
    <property type="match status" value="1"/>
</dbReference>
<comment type="caution">
    <text evidence="1">The sequence shown here is derived from an EMBL/GenBank/DDBJ whole genome shotgun (WGS) entry which is preliminary data.</text>
</comment>
<gene>
    <name evidence="1" type="ORF">NEE01_05045</name>
</gene>
<dbReference type="EMBL" id="JANFAV010000002">
    <property type="protein sequence ID" value="MCW6534148.1"/>
    <property type="molecule type" value="Genomic_DNA"/>
</dbReference>
<dbReference type="AlphaFoldDB" id="A0AA41ZEB0"/>